<dbReference type="Proteomes" id="UP000680348">
    <property type="component" value="Unassembled WGS sequence"/>
</dbReference>
<evidence type="ECO:0000313" key="1">
    <source>
        <dbReference type="EMBL" id="MBS3649673.1"/>
    </source>
</evidence>
<accession>A0A942E1X3</accession>
<keyword evidence="2" id="KW-1185">Reference proteome</keyword>
<organism evidence="1 2">
    <name type="scientific">Pseudaminobacter soli</name>
    <name type="common">ex Zhang et al. 2022</name>
    <dbReference type="NCBI Taxonomy" id="2831468"/>
    <lineage>
        <taxon>Bacteria</taxon>
        <taxon>Pseudomonadati</taxon>
        <taxon>Pseudomonadota</taxon>
        <taxon>Alphaproteobacteria</taxon>
        <taxon>Hyphomicrobiales</taxon>
        <taxon>Phyllobacteriaceae</taxon>
        <taxon>Pseudaminobacter</taxon>
    </lineage>
</organism>
<proteinExistence type="predicted"/>
<dbReference type="EMBL" id="JAGWCR010000006">
    <property type="protein sequence ID" value="MBS3649673.1"/>
    <property type="molecule type" value="Genomic_DNA"/>
</dbReference>
<gene>
    <name evidence="1" type="ORF">KEU06_13755</name>
</gene>
<sequence length="194" mass="21395">MAFLKKSAPAQAFRVPTLADASPEYAALIEKQAAIQAEQTTLAAERRELEKQIAADTAPEVRPAIAELLGDAPGTKALNRKRVAEIVARERDIAAALDVLRGRIGEARTKASRLVCEQIKPEYARRVAAMCKAMEGLDAAHRDYDRLRHDLEAEDVAWLSLIPMAPQFLGASHEPGRRIMTYIDEARKAGYYNA</sequence>
<dbReference type="RefSeq" id="WP_188255216.1">
    <property type="nucleotide sequence ID" value="NZ_JABVCF010000006.1"/>
</dbReference>
<reference evidence="1" key="1">
    <citation type="submission" date="2021-04" db="EMBL/GenBank/DDBJ databases">
        <title>Pseudaminobacter soli sp. nov., isolated from paddy soil contaminated by heavy metals.</title>
        <authorList>
            <person name="Zhang K."/>
        </authorList>
    </citation>
    <scope>NUCLEOTIDE SEQUENCE</scope>
    <source>
        <strain evidence="1">19-2017</strain>
    </source>
</reference>
<protein>
    <submittedName>
        <fullName evidence="1">Uncharacterized protein</fullName>
    </submittedName>
</protein>
<dbReference type="AlphaFoldDB" id="A0A942E1X3"/>
<evidence type="ECO:0000313" key="2">
    <source>
        <dbReference type="Proteomes" id="UP000680348"/>
    </source>
</evidence>
<name>A0A942E1X3_9HYPH</name>
<comment type="caution">
    <text evidence="1">The sequence shown here is derived from an EMBL/GenBank/DDBJ whole genome shotgun (WGS) entry which is preliminary data.</text>
</comment>